<dbReference type="Pfam" id="PF01497">
    <property type="entry name" value="Peripla_BP_2"/>
    <property type="match status" value="1"/>
</dbReference>
<feature type="signal peptide" evidence="2">
    <location>
        <begin position="1"/>
        <end position="19"/>
    </location>
</feature>
<proteinExistence type="predicted"/>
<dbReference type="SUPFAM" id="SSF53807">
    <property type="entry name" value="Helical backbone' metal receptor"/>
    <property type="match status" value="1"/>
</dbReference>
<dbReference type="NCBIfam" id="NF038402">
    <property type="entry name" value="TroA_like"/>
    <property type="match status" value="1"/>
</dbReference>
<evidence type="ECO:0000313" key="4">
    <source>
        <dbReference type="EMBL" id="MBN7824024.1"/>
    </source>
</evidence>
<accession>A0A939IPI5</accession>
<gene>
    <name evidence="4" type="ORF">J0A66_02185</name>
</gene>
<dbReference type="GO" id="GO:0071281">
    <property type="term" value="P:cellular response to iron ion"/>
    <property type="evidence" value="ECO:0007669"/>
    <property type="project" value="TreeGrafter"/>
</dbReference>
<dbReference type="CDD" id="cd01144">
    <property type="entry name" value="BtuF"/>
    <property type="match status" value="1"/>
</dbReference>
<organism evidence="4 5">
    <name type="scientific">Bowmanella dokdonensis</name>
    <dbReference type="NCBI Taxonomy" id="751969"/>
    <lineage>
        <taxon>Bacteria</taxon>
        <taxon>Pseudomonadati</taxon>
        <taxon>Pseudomonadota</taxon>
        <taxon>Gammaproteobacteria</taxon>
        <taxon>Alteromonadales</taxon>
        <taxon>Alteromonadaceae</taxon>
        <taxon>Bowmanella</taxon>
    </lineage>
</organism>
<protein>
    <submittedName>
        <fullName evidence="4">Cobalamin-binding protein</fullName>
    </submittedName>
</protein>
<dbReference type="AlphaFoldDB" id="A0A939IPI5"/>
<name>A0A939IPI5_9ALTE</name>
<evidence type="ECO:0000256" key="1">
    <source>
        <dbReference type="ARBA" id="ARBA00022729"/>
    </source>
</evidence>
<feature type="domain" description="Fe/B12 periplasmic-binding" evidence="3">
    <location>
        <begin position="23"/>
        <end position="269"/>
    </location>
</feature>
<dbReference type="Proteomes" id="UP000664654">
    <property type="component" value="Unassembled WGS sequence"/>
</dbReference>
<dbReference type="PANTHER" id="PTHR30535:SF34">
    <property type="entry name" value="MOLYBDATE-BINDING PROTEIN MOLA"/>
    <property type="match status" value="1"/>
</dbReference>
<evidence type="ECO:0000259" key="3">
    <source>
        <dbReference type="PROSITE" id="PS50983"/>
    </source>
</evidence>
<dbReference type="InterPro" id="IPR054828">
    <property type="entry name" value="Vit_B12_bind_prot"/>
</dbReference>
<evidence type="ECO:0000313" key="5">
    <source>
        <dbReference type="Proteomes" id="UP000664654"/>
    </source>
</evidence>
<dbReference type="Gene3D" id="3.40.50.1980">
    <property type="entry name" value="Nitrogenase molybdenum iron protein domain"/>
    <property type="match status" value="2"/>
</dbReference>
<keyword evidence="1 2" id="KW-0732">Signal</keyword>
<dbReference type="PROSITE" id="PS50983">
    <property type="entry name" value="FE_B12_PBP"/>
    <property type="match status" value="1"/>
</dbReference>
<comment type="caution">
    <text evidence="4">The sequence shown here is derived from an EMBL/GenBank/DDBJ whole genome shotgun (WGS) entry which is preliminary data.</text>
</comment>
<evidence type="ECO:0000256" key="2">
    <source>
        <dbReference type="SAM" id="SignalP"/>
    </source>
</evidence>
<dbReference type="EMBL" id="JAFKCV010000001">
    <property type="protein sequence ID" value="MBN7824024.1"/>
    <property type="molecule type" value="Genomic_DNA"/>
</dbReference>
<dbReference type="InterPro" id="IPR050902">
    <property type="entry name" value="ABC_Transporter_SBP"/>
</dbReference>
<reference evidence="4" key="1">
    <citation type="submission" date="2021-03" db="EMBL/GenBank/DDBJ databases">
        <title>novel species isolated from a fishpond in China.</title>
        <authorList>
            <person name="Lu H."/>
            <person name="Cai Z."/>
        </authorList>
    </citation>
    <scope>NUCLEOTIDE SEQUENCE</scope>
    <source>
        <strain evidence="4">JCM 30855</strain>
    </source>
</reference>
<keyword evidence="5" id="KW-1185">Reference proteome</keyword>
<dbReference type="InterPro" id="IPR002491">
    <property type="entry name" value="ABC_transptr_periplasmic_BD"/>
</dbReference>
<feature type="chain" id="PRO_5037551420" evidence="2">
    <location>
        <begin position="20"/>
        <end position="269"/>
    </location>
</feature>
<dbReference type="RefSeq" id="WP_206572122.1">
    <property type="nucleotide sequence ID" value="NZ_JAFKCV010000001.1"/>
</dbReference>
<dbReference type="PANTHER" id="PTHR30535">
    <property type="entry name" value="VITAMIN B12-BINDING PROTEIN"/>
    <property type="match status" value="1"/>
</dbReference>
<sequence>MKPRILAALLWVIYAGATAAPERLVSLAPHTTELVYSLEAGHKLLAVSDYSDYPEPAKSLPRVASSQGVDFEALMRLQPDLILAWQGGNKPQDLQRLQSLGFKLFLSHPDHPADIAEEVLELGRLLDKQELAARLANDYLGRLSQLEQKYQGKDPVRVLYYMWPSPMMSIGPGAWASKLLNLCHAENVFSDSPSDYPEVTLEGVVQRRPQVIVGAIKQPLTSLQDFWQPWLSLLELYPSSVRQVNPDPLHRFSLRQVDGIESLCRQIHL</sequence>